<dbReference type="Proteomes" id="UP000323142">
    <property type="component" value="Unassembled WGS sequence"/>
</dbReference>
<name>A0A5B2VFB2_9HYPH</name>
<keyword evidence="2" id="KW-1185">Reference proteome</keyword>
<protein>
    <submittedName>
        <fullName evidence="1">Uncharacterized protein</fullName>
    </submittedName>
</protein>
<dbReference type="RefSeq" id="WP_149816580.1">
    <property type="nucleotide sequence ID" value="NZ_VUOA01000018.1"/>
</dbReference>
<comment type="caution">
    <text evidence="1">The sequence shown here is derived from an EMBL/GenBank/DDBJ whole genome shotgun (WGS) entry which is preliminary data.</text>
</comment>
<gene>
    <name evidence="1" type="ORF">F0L46_08160</name>
</gene>
<dbReference type="EMBL" id="VUOA01000018">
    <property type="protein sequence ID" value="KAA2237644.1"/>
    <property type="molecule type" value="Genomic_DNA"/>
</dbReference>
<organism evidence="1 2">
    <name type="scientific">Salinarimonas soli</name>
    <dbReference type="NCBI Taxonomy" id="1638099"/>
    <lineage>
        <taxon>Bacteria</taxon>
        <taxon>Pseudomonadati</taxon>
        <taxon>Pseudomonadota</taxon>
        <taxon>Alphaproteobacteria</taxon>
        <taxon>Hyphomicrobiales</taxon>
        <taxon>Salinarimonadaceae</taxon>
        <taxon>Salinarimonas</taxon>
    </lineage>
</organism>
<dbReference type="AlphaFoldDB" id="A0A5B2VFB2"/>
<accession>A0A5B2VFB2</accession>
<evidence type="ECO:0000313" key="1">
    <source>
        <dbReference type="EMBL" id="KAA2237644.1"/>
    </source>
</evidence>
<proteinExistence type="predicted"/>
<reference evidence="1 2" key="2">
    <citation type="submission" date="2019-09" db="EMBL/GenBank/DDBJ databases">
        <authorList>
            <person name="Jin C."/>
        </authorList>
    </citation>
    <scope>NUCLEOTIDE SEQUENCE [LARGE SCALE GENOMIC DNA]</scope>
    <source>
        <strain evidence="1 2">BN140002</strain>
    </source>
</reference>
<reference evidence="1 2" key="1">
    <citation type="submission" date="2019-09" db="EMBL/GenBank/DDBJ databases">
        <title>Salinarimonas rosea gen. nov., sp. nov., a new member of the a-2 subgroup of the Proteobacteria.</title>
        <authorList>
            <person name="Liu J."/>
        </authorList>
    </citation>
    <scope>NUCLEOTIDE SEQUENCE [LARGE SCALE GENOMIC DNA]</scope>
    <source>
        <strain evidence="1 2">BN140002</strain>
    </source>
</reference>
<dbReference type="OrthoDB" id="7481654at2"/>
<evidence type="ECO:0000313" key="2">
    <source>
        <dbReference type="Proteomes" id="UP000323142"/>
    </source>
</evidence>
<sequence>MLSPESSKLSPVRTSEIRARVKRVLGGKAFPDDLPRIYLWLREQGGSPPSSILEIANFIAHPTSRDKGLATKNLRTFLRHYRMMANIRDLDLADCPTGFVDIIRDNFNRLRDDELLSATGLRRSVAKGLIEEVFSYFEDDGERSRFPEHKASRLTGSHIKALVAGITLTPVRPALTSQQIVADFIAAVENSPLQMRPQQVVDKMETRLALFALASMHGSTITLESGWSANLFAGTTDGMLGVLAGAVTEAVPGKLPEGVLVPFLTSTILASDWTRGLDTSPNTVWRGPIEIGADGRLCVLA</sequence>